<dbReference type="OrthoDB" id="10589at2157"/>
<dbReference type="SUPFAM" id="SSF102712">
    <property type="entry name" value="JAB1/MPN domain"/>
    <property type="match status" value="1"/>
</dbReference>
<evidence type="ECO:0000256" key="4">
    <source>
        <dbReference type="ARBA" id="ARBA00022833"/>
    </source>
</evidence>
<dbReference type="Proteomes" id="UP000653099">
    <property type="component" value="Unassembled WGS sequence"/>
</dbReference>
<dbReference type="InterPro" id="IPR028090">
    <property type="entry name" value="JAB_dom_prok"/>
</dbReference>
<dbReference type="Pfam" id="PF14464">
    <property type="entry name" value="Prok-JAB"/>
    <property type="match status" value="1"/>
</dbReference>
<dbReference type="Gene3D" id="3.40.140.10">
    <property type="entry name" value="Cytidine Deaminase, domain 2"/>
    <property type="match status" value="1"/>
</dbReference>
<reference evidence="7" key="1">
    <citation type="journal article" date="2014" name="Int. J. Syst. Evol. Microbiol.">
        <title>Complete genome sequence of Corynebacterium casei LMG S-19264T (=DSM 44701T), isolated from a smear-ripened cheese.</title>
        <authorList>
            <consortium name="US DOE Joint Genome Institute (JGI-PGF)"/>
            <person name="Walter F."/>
            <person name="Albersmeier A."/>
            <person name="Kalinowski J."/>
            <person name="Ruckert C."/>
        </authorList>
    </citation>
    <scope>NUCLEOTIDE SEQUENCE</scope>
    <source>
        <strain evidence="7">JCM 14359</strain>
    </source>
</reference>
<protein>
    <recommendedName>
        <fullName evidence="6">MPN domain-containing protein</fullName>
    </recommendedName>
</protein>
<proteinExistence type="predicted"/>
<sequence>MLSFTRDAYDAIVRHGHGGGDREVCGVLAGDYGDGESHVTDVSPVENAADTPQTRYAMDPEELLAVIDHVEDAGSDVVGFYHTHPAGPTHPSTTDVDRATWRGYSYAICAFDGHPFLGSWRWRGGGFAGERVAIEG</sequence>
<evidence type="ECO:0000259" key="6">
    <source>
        <dbReference type="PROSITE" id="PS50249"/>
    </source>
</evidence>
<dbReference type="RefSeq" id="WP_188785335.1">
    <property type="nucleotide sequence ID" value="NZ_BMOC01000001.1"/>
</dbReference>
<dbReference type="InterPro" id="IPR037518">
    <property type="entry name" value="MPN"/>
</dbReference>
<dbReference type="PANTHER" id="PTHR34858">
    <property type="entry name" value="CYSO-CYSTEINE PEPTIDASE"/>
    <property type="match status" value="1"/>
</dbReference>
<keyword evidence="1" id="KW-0645">Protease</keyword>
<dbReference type="PROSITE" id="PS50249">
    <property type="entry name" value="MPN"/>
    <property type="match status" value="1"/>
</dbReference>
<keyword evidence="2" id="KW-0479">Metal-binding</keyword>
<dbReference type="InterPro" id="IPR053551">
    <property type="entry name" value="Metalloprotease_DSAMP"/>
</dbReference>
<evidence type="ECO:0000313" key="8">
    <source>
        <dbReference type="Proteomes" id="UP000653099"/>
    </source>
</evidence>
<dbReference type="GO" id="GO:0008235">
    <property type="term" value="F:metalloexopeptidase activity"/>
    <property type="evidence" value="ECO:0007669"/>
    <property type="project" value="TreeGrafter"/>
</dbReference>
<accession>A0A830EB46</accession>
<dbReference type="NCBIfam" id="NF041370">
    <property type="entry name" value="desamp_Halo"/>
    <property type="match status" value="1"/>
</dbReference>
<dbReference type="EMBL" id="BMOC01000001">
    <property type="protein sequence ID" value="GGI94427.1"/>
    <property type="molecule type" value="Genomic_DNA"/>
</dbReference>
<organism evidence="7 8">
    <name type="scientific">Halobellus salinus</name>
    <dbReference type="NCBI Taxonomy" id="931585"/>
    <lineage>
        <taxon>Archaea</taxon>
        <taxon>Methanobacteriati</taxon>
        <taxon>Methanobacteriota</taxon>
        <taxon>Stenosarchaea group</taxon>
        <taxon>Halobacteria</taxon>
        <taxon>Halobacteriales</taxon>
        <taxon>Haloferacaceae</taxon>
        <taxon>Halobellus</taxon>
    </lineage>
</organism>
<evidence type="ECO:0000256" key="3">
    <source>
        <dbReference type="ARBA" id="ARBA00022801"/>
    </source>
</evidence>
<gene>
    <name evidence="7" type="ORF">GCM10008995_00820</name>
</gene>
<keyword evidence="5" id="KW-0482">Metalloprotease</keyword>
<dbReference type="PANTHER" id="PTHR34858:SF1">
    <property type="entry name" value="CYSO-CYSTEINE PEPTIDASE"/>
    <property type="match status" value="1"/>
</dbReference>
<feature type="domain" description="MPN" evidence="6">
    <location>
        <begin position="2"/>
        <end position="136"/>
    </location>
</feature>
<name>A0A830EB46_9EURY</name>
<dbReference type="CDD" id="cd08070">
    <property type="entry name" value="MPN_like"/>
    <property type="match status" value="1"/>
</dbReference>
<keyword evidence="8" id="KW-1185">Reference proteome</keyword>
<dbReference type="InterPro" id="IPR051929">
    <property type="entry name" value="VirAsm_ModProt"/>
</dbReference>
<evidence type="ECO:0000256" key="2">
    <source>
        <dbReference type="ARBA" id="ARBA00022723"/>
    </source>
</evidence>
<evidence type="ECO:0000256" key="5">
    <source>
        <dbReference type="ARBA" id="ARBA00023049"/>
    </source>
</evidence>
<dbReference type="InterPro" id="IPR000555">
    <property type="entry name" value="JAMM/MPN+_dom"/>
</dbReference>
<comment type="caution">
    <text evidence="7">The sequence shown here is derived from an EMBL/GenBank/DDBJ whole genome shotgun (WGS) entry which is preliminary data.</text>
</comment>
<dbReference type="GO" id="GO:0008270">
    <property type="term" value="F:zinc ion binding"/>
    <property type="evidence" value="ECO:0007669"/>
    <property type="project" value="TreeGrafter"/>
</dbReference>
<dbReference type="GO" id="GO:0006508">
    <property type="term" value="P:proteolysis"/>
    <property type="evidence" value="ECO:0007669"/>
    <property type="project" value="UniProtKB-KW"/>
</dbReference>
<keyword evidence="4" id="KW-0862">Zinc</keyword>
<keyword evidence="3" id="KW-0378">Hydrolase</keyword>
<evidence type="ECO:0000313" key="7">
    <source>
        <dbReference type="EMBL" id="GGI94427.1"/>
    </source>
</evidence>
<dbReference type="AlphaFoldDB" id="A0A830EB46"/>
<evidence type="ECO:0000256" key="1">
    <source>
        <dbReference type="ARBA" id="ARBA00022670"/>
    </source>
</evidence>
<reference evidence="7" key="2">
    <citation type="submission" date="2020-09" db="EMBL/GenBank/DDBJ databases">
        <authorList>
            <person name="Sun Q."/>
            <person name="Ohkuma M."/>
        </authorList>
    </citation>
    <scope>NUCLEOTIDE SEQUENCE</scope>
    <source>
        <strain evidence="7">JCM 14359</strain>
    </source>
</reference>
<dbReference type="SMART" id="SM00232">
    <property type="entry name" value="JAB_MPN"/>
    <property type="match status" value="1"/>
</dbReference>